<sequence>MIRRRPLLLAAPALAMPMIARAQGADAVRVAVFNVSSALPYYVAVEHGFFAAAGIAPSAIPLQAAPLIVQAMVAGDVEAASNLVTLEGANINARRANTALYIALNGQNARYQMEQFVVRPQHPAQTIKDLRGARILSAPGPANLSAARAVLAANGLREGDYTLQEQQMGVHVGALAAGTFDAAYTLEPVATIAVRAGAARRLEAGVIATHLLGRPEAQAFAAGAALTGKFLAEKPDVARRFAAAWTRACALIQAEPATVRPLLVRHMQTSAELAPTVPLVNFVMVRDLTAQDLADFQKFVDLAVAQGVVRNPIQVGSFLRAL</sequence>
<keyword evidence="3 4" id="KW-0732">Signal</keyword>
<dbReference type="PANTHER" id="PTHR30024">
    <property type="entry name" value="ALIPHATIC SULFONATES-BINDING PROTEIN-RELATED"/>
    <property type="match status" value="1"/>
</dbReference>
<comment type="similarity">
    <text evidence="2">Belongs to the bacterial solute-binding protein SsuA/TauA family.</text>
</comment>
<evidence type="ECO:0000259" key="5">
    <source>
        <dbReference type="Pfam" id="PF09084"/>
    </source>
</evidence>
<feature type="domain" description="SsuA/THI5-like" evidence="5">
    <location>
        <begin position="39"/>
        <end position="257"/>
    </location>
</feature>
<keyword evidence="7" id="KW-1185">Reference proteome</keyword>
<dbReference type="RefSeq" id="WP_168027244.1">
    <property type="nucleotide sequence ID" value="NZ_JAAVNE010000002.1"/>
</dbReference>
<evidence type="ECO:0000256" key="3">
    <source>
        <dbReference type="ARBA" id="ARBA00022729"/>
    </source>
</evidence>
<dbReference type="Proteomes" id="UP000787635">
    <property type="component" value="Unassembled WGS sequence"/>
</dbReference>
<dbReference type="Pfam" id="PF09084">
    <property type="entry name" value="NMT1"/>
    <property type="match status" value="1"/>
</dbReference>
<feature type="chain" id="PRO_5046521747" evidence="4">
    <location>
        <begin position="23"/>
        <end position="322"/>
    </location>
</feature>
<organism evidence="6 7">
    <name type="scientific">Falsiroseomonas selenitidurans</name>
    <dbReference type="NCBI Taxonomy" id="2716335"/>
    <lineage>
        <taxon>Bacteria</taxon>
        <taxon>Pseudomonadati</taxon>
        <taxon>Pseudomonadota</taxon>
        <taxon>Alphaproteobacteria</taxon>
        <taxon>Acetobacterales</taxon>
        <taxon>Roseomonadaceae</taxon>
        <taxon>Falsiroseomonas</taxon>
    </lineage>
</organism>
<dbReference type="Gene3D" id="3.40.190.10">
    <property type="entry name" value="Periplasmic binding protein-like II"/>
    <property type="match status" value="2"/>
</dbReference>
<comment type="subcellular location">
    <subcellularLocation>
        <location evidence="1">Periplasm</location>
    </subcellularLocation>
</comment>
<evidence type="ECO:0000256" key="2">
    <source>
        <dbReference type="ARBA" id="ARBA00010742"/>
    </source>
</evidence>
<protein>
    <submittedName>
        <fullName evidence="6">ABC transporter substrate-binding protein</fullName>
    </submittedName>
</protein>
<gene>
    <name evidence="6" type="ORF">HEQ75_01995</name>
</gene>
<feature type="signal peptide" evidence="4">
    <location>
        <begin position="1"/>
        <end position="22"/>
    </location>
</feature>
<dbReference type="PANTHER" id="PTHR30024:SF47">
    <property type="entry name" value="TAURINE-BINDING PERIPLASMIC PROTEIN"/>
    <property type="match status" value="1"/>
</dbReference>
<evidence type="ECO:0000256" key="1">
    <source>
        <dbReference type="ARBA" id="ARBA00004418"/>
    </source>
</evidence>
<proteinExistence type="inferred from homology"/>
<comment type="caution">
    <text evidence="6">The sequence shown here is derived from an EMBL/GenBank/DDBJ whole genome shotgun (WGS) entry which is preliminary data.</text>
</comment>
<reference evidence="6 7" key="1">
    <citation type="submission" date="2020-03" db="EMBL/GenBank/DDBJ databases">
        <title>Roseomonas selenitidurans sp. nov. isolated from urban soil.</title>
        <authorList>
            <person name="Liu H."/>
        </authorList>
    </citation>
    <scope>NUCLEOTIDE SEQUENCE [LARGE SCALE GENOMIC DNA]</scope>
    <source>
        <strain evidence="6 7">BU-1</strain>
    </source>
</reference>
<evidence type="ECO:0000313" key="6">
    <source>
        <dbReference type="EMBL" id="NKC29617.1"/>
    </source>
</evidence>
<evidence type="ECO:0000256" key="4">
    <source>
        <dbReference type="SAM" id="SignalP"/>
    </source>
</evidence>
<dbReference type="InterPro" id="IPR015168">
    <property type="entry name" value="SsuA/THI5"/>
</dbReference>
<accession>A0ABX1E279</accession>
<name>A0ABX1E279_9PROT</name>
<dbReference type="EMBL" id="JAAVNE010000002">
    <property type="protein sequence ID" value="NKC29617.1"/>
    <property type="molecule type" value="Genomic_DNA"/>
</dbReference>
<dbReference type="SUPFAM" id="SSF53850">
    <property type="entry name" value="Periplasmic binding protein-like II"/>
    <property type="match status" value="1"/>
</dbReference>
<evidence type="ECO:0000313" key="7">
    <source>
        <dbReference type="Proteomes" id="UP000787635"/>
    </source>
</evidence>